<evidence type="ECO:0000256" key="4">
    <source>
        <dbReference type="ARBA" id="ARBA00022741"/>
    </source>
</evidence>
<dbReference type="SUPFAM" id="SSF54211">
    <property type="entry name" value="Ribosomal protein S5 domain 2-like"/>
    <property type="match status" value="1"/>
</dbReference>
<keyword evidence="5" id="KW-0067">ATP-binding</keyword>
<dbReference type="PRINTS" id="PR01159">
    <property type="entry name" value="DNAGYRASEB"/>
</dbReference>
<gene>
    <name evidence="10" type="ORF">S03H2_60545</name>
</gene>
<dbReference type="EMBL" id="BARU01039021">
    <property type="protein sequence ID" value="GAH89470.1"/>
    <property type="molecule type" value="Genomic_DNA"/>
</dbReference>
<dbReference type="PRINTS" id="PR00418">
    <property type="entry name" value="TPI2FAMILY"/>
</dbReference>
<evidence type="ECO:0000256" key="5">
    <source>
        <dbReference type="ARBA" id="ARBA00022840"/>
    </source>
</evidence>
<dbReference type="InterPro" id="IPR013506">
    <property type="entry name" value="Topo_IIA_bsu_dom2"/>
</dbReference>
<dbReference type="PANTHER" id="PTHR45866">
    <property type="entry name" value="DNA GYRASE/TOPOISOMERASE SUBUNIT B"/>
    <property type="match status" value="1"/>
</dbReference>
<evidence type="ECO:0000256" key="8">
    <source>
        <dbReference type="ARBA" id="ARBA00023235"/>
    </source>
</evidence>
<dbReference type="SUPFAM" id="SSF56719">
    <property type="entry name" value="Type II DNA topoisomerase"/>
    <property type="match status" value="1"/>
</dbReference>
<dbReference type="GO" id="GO:0006265">
    <property type="term" value="P:DNA topological change"/>
    <property type="evidence" value="ECO:0007669"/>
    <property type="project" value="InterPro"/>
</dbReference>
<keyword evidence="6" id="KW-0799">Topoisomerase</keyword>
<proteinExistence type="inferred from homology"/>
<feature type="non-terminal residue" evidence="10">
    <location>
        <position position="242"/>
    </location>
</feature>
<accession>X1K788</accession>
<dbReference type="CDD" id="cd00822">
    <property type="entry name" value="TopoII_Trans_DNA_gyrase"/>
    <property type="match status" value="1"/>
</dbReference>
<dbReference type="Gene3D" id="3.40.50.670">
    <property type="match status" value="1"/>
</dbReference>
<evidence type="ECO:0000256" key="6">
    <source>
        <dbReference type="ARBA" id="ARBA00023029"/>
    </source>
</evidence>
<comment type="catalytic activity">
    <reaction evidence="1">
        <text>ATP-dependent breakage, passage and rejoining of double-stranded DNA.</text>
        <dbReference type="EC" id="5.6.2.2"/>
    </reaction>
</comment>
<evidence type="ECO:0000256" key="7">
    <source>
        <dbReference type="ARBA" id="ARBA00023125"/>
    </source>
</evidence>
<comment type="similarity">
    <text evidence="2">Belongs to the type II topoisomerase GyrB family.</text>
</comment>
<dbReference type="Pfam" id="PF00204">
    <property type="entry name" value="DNA_gyraseB"/>
    <property type="match status" value="1"/>
</dbReference>
<dbReference type="InterPro" id="IPR013759">
    <property type="entry name" value="Topo_IIA_B_C"/>
</dbReference>
<keyword evidence="4" id="KW-0547">Nucleotide-binding</keyword>
<dbReference type="AlphaFoldDB" id="X1K788"/>
<dbReference type="SMART" id="SM00433">
    <property type="entry name" value="TOP2c"/>
    <property type="match status" value="1"/>
</dbReference>
<feature type="non-terminal residue" evidence="10">
    <location>
        <position position="1"/>
    </location>
</feature>
<keyword evidence="8" id="KW-0413">Isomerase</keyword>
<dbReference type="InterPro" id="IPR014721">
    <property type="entry name" value="Ribsml_uS5_D2-typ_fold_subgr"/>
</dbReference>
<dbReference type="PROSITE" id="PS00177">
    <property type="entry name" value="TOPOISOMERASE_II"/>
    <property type="match status" value="1"/>
</dbReference>
<evidence type="ECO:0000259" key="9">
    <source>
        <dbReference type="Pfam" id="PF00204"/>
    </source>
</evidence>
<dbReference type="GO" id="GO:0003918">
    <property type="term" value="F:DNA topoisomerase type II (double strand cut, ATP-hydrolyzing) activity"/>
    <property type="evidence" value="ECO:0007669"/>
    <property type="project" value="UniProtKB-EC"/>
</dbReference>
<comment type="caution">
    <text evidence="10">The sequence shown here is derived from an EMBL/GenBank/DDBJ whole genome shotgun (WGS) entry which is preliminary data.</text>
</comment>
<keyword evidence="7" id="KW-0238">DNA-binding</keyword>
<evidence type="ECO:0000256" key="2">
    <source>
        <dbReference type="ARBA" id="ARBA00010708"/>
    </source>
</evidence>
<dbReference type="InterPro" id="IPR000565">
    <property type="entry name" value="Topo_IIA_B"/>
</dbReference>
<dbReference type="InterPro" id="IPR001241">
    <property type="entry name" value="Topo_IIA"/>
</dbReference>
<evidence type="ECO:0000313" key="10">
    <source>
        <dbReference type="EMBL" id="GAH89470.1"/>
    </source>
</evidence>
<protein>
    <recommendedName>
        <fullName evidence="3">DNA topoisomerase (ATP-hydrolyzing)</fullName>
        <ecNumber evidence="3">5.6.2.2</ecNumber>
    </recommendedName>
</protein>
<name>X1K788_9ZZZZ</name>
<dbReference type="GO" id="GO:0005524">
    <property type="term" value="F:ATP binding"/>
    <property type="evidence" value="ECO:0007669"/>
    <property type="project" value="UniProtKB-KW"/>
</dbReference>
<dbReference type="InterPro" id="IPR013760">
    <property type="entry name" value="Topo_IIA-like_dom_sf"/>
</dbReference>
<dbReference type="FunFam" id="3.30.230.10:FF:000005">
    <property type="entry name" value="DNA gyrase subunit B"/>
    <property type="match status" value="1"/>
</dbReference>
<reference evidence="10" key="1">
    <citation type="journal article" date="2014" name="Front. Microbiol.">
        <title>High frequency of phylogenetically diverse reductive dehalogenase-homologous genes in deep subseafloor sedimentary metagenomes.</title>
        <authorList>
            <person name="Kawai M."/>
            <person name="Futagami T."/>
            <person name="Toyoda A."/>
            <person name="Takaki Y."/>
            <person name="Nishi S."/>
            <person name="Hori S."/>
            <person name="Arai W."/>
            <person name="Tsubouchi T."/>
            <person name="Morono Y."/>
            <person name="Uchiyama I."/>
            <person name="Ito T."/>
            <person name="Fujiyama A."/>
            <person name="Inagaki F."/>
            <person name="Takami H."/>
        </authorList>
    </citation>
    <scope>NUCLEOTIDE SEQUENCE</scope>
    <source>
        <strain evidence="10">Expedition CK06-06</strain>
    </source>
</reference>
<dbReference type="Gene3D" id="3.30.230.10">
    <property type="match status" value="1"/>
</dbReference>
<evidence type="ECO:0000256" key="3">
    <source>
        <dbReference type="ARBA" id="ARBA00012895"/>
    </source>
</evidence>
<dbReference type="PANTHER" id="PTHR45866:SF1">
    <property type="entry name" value="DNA GYRASE SUBUNIT B, MITOCHONDRIAL"/>
    <property type="match status" value="1"/>
</dbReference>
<sequence length="242" mass="26824">RLKNADKRKQVFHYEGGVDAFVRQLNKNKDPLHPKPITFHTTGEDVHTDVSLQYTTGYSENIYSFANNINTTEGGTHLTGFKTAITKAVIDFAVKNKLLKAETNLTGEDVREGLTAVISVRLRNPQFEGQTKTKLGNSELQGLVYSLVYDKLRDFLDETPRVSKKIVTKVVSAARSRAAARKARELTRRKTALESGTLPGKLADCSSQDTEVTELFLVEGNSAGGSAKQGRDRRFQAILPLR</sequence>
<dbReference type="InterPro" id="IPR020568">
    <property type="entry name" value="Ribosomal_Su5_D2-typ_SF"/>
</dbReference>
<dbReference type="GO" id="GO:0003677">
    <property type="term" value="F:DNA binding"/>
    <property type="evidence" value="ECO:0007669"/>
    <property type="project" value="UniProtKB-KW"/>
</dbReference>
<organism evidence="10">
    <name type="scientific">marine sediment metagenome</name>
    <dbReference type="NCBI Taxonomy" id="412755"/>
    <lineage>
        <taxon>unclassified sequences</taxon>
        <taxon>metagenomes</taxon>
        <taxon>ecological metagenomes</taxon>
    </lineage>
</organism>
<dbReference type="EC" id="5.6.2.2" evidence="3"/>
<feature type="domain" description="DNA topoisomerase type IIA subunit B" evidence="9">
    <location>
        <begin position="17"/>
        <end position="185"/>
    </location>
</feature>
<dbReference type="InterPro" id="IPR018522">
    <property type="entry name" value="TopoIIA_CS"/>
</dbReference>
<evidence type="ECO:0000256" key="1">
    <source>
        <dbReference type="ARBA" id="ARBA00000185"/>
    </source>
</evidence>